<dbReference type="RefSeq" id="WP_271349870.1">
    <property type="nucleotide sequence ID" value="NZ_JAQJZJ010000013.1"/>
</dbReference>
<comment type="caution">
    <text evidence="2">The sequence shown here is derived from an EMBL/GenBank/DDBJ whole genome shotgun (WGS) entry which is preliminary data.</text>
</comment>
<dbReference type="PROSITE" id="PS51257">
    <property type="entry name" value="PROKAR_LIPOPROTEIN"/>
    <property type="match status" value="1"/>
</dbReference>
<organism evidence="2 3">
    <name type="scientific">Pseudomonas aestuarii</name>
    <dbReference type="NCBI Taxonomy" id="3018340"/>
    <lineage>
        <taxon>Bacteria</taxon>
        <taxon>Pseudomonadati</taxon>
        <taxon>Pseudomonadota</taxon>
        <taxon>Gammaproteobacteria</taxon>
        <taxon>Pseudomonadales</taxon>
        <taxon>Pseudomonadaceae</taxon>
        <taxon>Pseudomonas</taxon>
    </lineage>
</organism>
<evidence type="ECO:0000313" key="3">
    <source>
        <dbReference type="Proteomes" id="UP001212042"/>
    </source>
</evidence>
<gene>
    <name evidence="2" type="ORF">PH586_21605</name>
</gene>
<evidence type="ECO:0000313" key="2">
    <source>
        <dbReference type="EMBL" id="MDA7088979.1"/>
    </source>
</evidence>
<keyword evidence="3" id="KW-1185">Reference proteome</keyword>
<evidence type="ECO:0008006" key="4">
    <source>
        <dbReference type="Google" id="ProtNLM"/>
    </source>
</evidence>
<accession>A0ABT4XL95</accession>
<feature type="compositionally biased region" description="Basic and acidic residues" evidence="1">
    <location>
        <begin position="32"/>
        <end position="45"/>
    </location>
</feature>
<proteinExistence type="predicted"/>
<feature type="region of interest" description="Disordered" evidence="1">
    <location>
        <begin position="32"/>
        <end position="63"/>
    </location>
</feature>
<dbReference type="Proteomes" id="UP001212042">
    <property type="component" value="Unassembled WGS sequence"/>
</dbReference>
<name>A0ABT4XL95_9PSED</name>
<reference evidence="2 3" key="1">
    <citation type="submission" date="2023-01" db="EMBL/GenBank/DDBJ databases">
        <title>Pseudomonas SA3-5T sp. nov., isolated from tidal flat sediment.</title>
        <authorList>
            <person name="Kim H.S."/>
            <person name="Kim J.-S."/>
            <person name="Suh M.K."/>
            <person name="Eom M.K."/>
            <person name="Lee J.-S."/>
        </authorList>
    </citation>
    <scope>NUCLEOTIDE SEQUENCE [LARGE SCALE GENOMIC DNA]</scope>
    <source>
        <strain evidence="2 3">SA3-5</strain>
    </source>
</reference>
<evidence type="ECO:0000256" key="1">
    <source>
        <dbReference type="SAM" id="MobiDB-lite"/>
    </source>
</evidence>
<sequence length="63" mass="7677">MLARISIIALTAAFLLMTGCVYHEYRDRDWDRYEDQQGADRDQSERHHKSDRRRHEDQDQDQQ</sequence>
<protein>
    <recommendedName>
        <fullName evidence="4">Lipoprotein</fullName>
    </recommendedName>
</protein>
<dbReference type="EMBL" id="JAQJZJ010000013">
    <property type="protein sequence ID" value="MDA7088979.1"/>
    <property type="molecule type" value="Genomic_DNA"/>
</dbReference>